<gene>
    <name evidence="2" type="ORF">IT779_11365</name>
</gene>
<dbReference type="PANTHER" id="PTHR33490">
    <property type="entry name" value="BLR5614 PROTEIN-RELATED"/>
    <property type="match status" value="1"/>
</dbReference>
<dbReference type="Pfam" id="PF01841">
    <property type="entry name" value="Transglut_core"/>
    <property type="match status" value="1"/>
</dbReference>
<dbReference type="EMBL" id="JADMLG010000004">
    <property type="protein sequence ID" value="MBH0776881.1"/>
    <property type="molecule type" value="Genomic_DNA"/>
</dbReference>
<name>A0A931IA66_9NOCA</name>
<sequence>MKRDVSAHLEVAISAPTTLEFQIAVARRPGIELDESLVFEVDGRRIQPWEIAGPHGTRIHRFDVSPGALRVDYRATVFGVAEPDIASDYDLALYRRPSRYAESDRFHAFAAAEFGAAISDGERAALVSAWVARRLRYAAGVSDHTDGAVDTMLTGAGVCRDFTHLTVAMLRAMKVPARVVAVYAPGCYPMDFHAVVEVWVDGGWRVFDPTGLAPRSSLVRIATGRDASDTAFLDNHGGEIYVHTLWVNAFVDGPLPLDDGSASITMG</sequence>
<dbReference type="PANTHER" id="PTHR33490:SF12">
    <property type="entry name" value="BLL5557 PROTEIN"/>
    <property type="match status" value="1"/>
</dbReference>
<dbReference type="InterPro" id="IPR038765">
    <property type="entry name" value="Papain-like_cys_pep_sf"/>
</dbReference>
<reference evidence="2" key="1">
    <citation type="submission" date="2020-11" db="EMBL/GenBank/DDBJ databases">
        <title>Nocardia NEAU-351.nov., a novel actinomycete isolated from the cow dung.</title>
        <authorList>
            <person name="Zhang X."/>
        </authorList>
    </citation>
    <scope>NUCLEOTIDE SEQUENCE</scope>
    <source>
        <strain evidence="2">NEAU-351</strain>
    </source>
</reference>
<accession>A0A931IA66</accession>
<feature type="domain" description="Transglutaminase-like" evidence="1">
    <location>
        <begin position="151"/>
        <end position="211"/>
    </location>
</feature>
<dbReference type="AlphaFoldDB" id="A0A931IA66"/>
<protein>
    <submittedName>
        <fullName evidence="2">Transglutaminase family protein</fullName>
    </submittedName>
</protein>
<keyword evidence="3" id="KW-1185">Reference proteome</keyword>
<dbReference type="SMART" id="SM00460">
    <property type="entry name" value="TGc"/>
    <property type="match status" value="1"/>
</dbReference>
<organism evidence="2 3">
    <name type="scientific">Nocardia bovistercoris</name>
    <dbReference type="NCBI Taxonomy" id="2785916"/>
    <lineage>
        <taxon>Bacteria</taxon>
        <taxon>Bacillati</taxon>
        <taxon>Actinomycetota</taxon>
        <taxon>Actinomycetes</taxon>
        <taxon>Mycobacteriales</taxon>
        <taxon>Nocardiaceae</taxon>
        <taxon>Nocardia</taxon>
    </lineage>
</organism>
<dbReference type="SUPFAM" id="SSF54001">
    <property type="entry name" value="Cysteine proteinases"/>
    <property type="match status" value="1"/>
</dbReference>
<dbReference type="Gene3D" id="2.60.40.2250">
    <property type="match status" value="1"/>
</dbReference>
<evidence type="ECO:0000313" key="2">
    <source>
        <dbReference type="EMBL" id="MBH0776881.1"/>
    </source>
</evidence>
<proteinExistence type="predicted"/>
<evidence type="ECO:0000313" key="3">
    <source>
        <dbReference type="Proteomes" id="UP000655751"/>
    </source>
</evidence>
<evidence type="ECO:0000259" key="1">
    <source>
        <dbReference type="SMART" id="SM00460"/>
    </source>
</evidence>
<dbReference type="Gene3D" id="3.10.620.30">
    <property type="match status" value="1"/>
</dbReference>
<dbReference type="InterPro" id="IPR002931">
    <property type="entry name" value="Transglutaminase-like"/>
</dbReference>
<dbReference type="RefSeq" id="WP_196149234.1">
    <property type="nucleotide sequence ID" value="NZ_JADMLG010000004.1"/>
</dbReference>
<dbReference type="Proteomes" id="UP000655751">
    <property type="component" value="Unassembled WGS sequence"/>
</dbReference>
<comment type="caution">
    <text evidence="2">The sequence shown here is derived from an EMBL/GenBank/DDBJ whole genome shotgun (WGS) entry which is preliminary data.</text>
</comment>